<evidence type="ECO:0000313" key="4">
    <source>
        <dbReference type="Proteomes" id="UP000664122"/>
    </source>
</evidence>
<dbReference type="InterPro" id="IPR009003">
    <property type="entry name" value="Peptidase_S1_PA"/>
</dbReference>
<dbReference type="InterPro" id="IPR001940">
    <property type="entry name" value="Peptidase_S1C"/>
</dbReference>
<organism evidence="3 4">
    <name type="scientific">Jiella flava</name>
    <dbReference type="NCBI Taxonomy" id="2816857"/>
    <lineage>
        <taxon>Bacteria</taxon>
        <taxon>Pseudomonadati</taxon>
        <taxon>Pseudomonadota</taxon>
        <taxon>Alphaproteobacteria</taxon>
        <taxon>Hyphomicrobiales</taxon>
        <taxon>Aurantimonadaceae</taxon>
        <taxon>Jiella</taxon>
    </lineage>
</organism>
<dbReference type="SUPFAM" id="SSF47090">
    <property type="entry name" value="PGBD-like"/>
    <property type="match status" value="1"/>
</dbReference>
<keyword evidence="4" id="KW-1185">Reference proteome</keyword>
<dbReference type="InterPro" id="IPR043504">
    <property type="entry name" value="Peptidase_S1_PA_chymotrypsin"/>
</dbReference>
<dbReference type="AlphaFoldDB" id="A0A939FWC7"/>
<dbReference type="Gene3D" id="2.40.10.10">
    <property type="entry name" value="Trypsin-like serine proteases"/>
    <property type="match status" value="2"/>
</dbReference>
<evidence type="ECO:0000256" key="1">
    <source>
        <dbReference type="SAM" id="SignalP"/>
    </source>
</evidence>
<accession>A0A939FWC7</accession>
<dbReference type="InterPro" id="IPR036366">
    <property type="entry name" value="PGBDSf"/>
</dbReference>
<reference evidence="3" key="1">
    <citation type="submission" date="2021-03" db="EMBL/GenBank/DDBJ databases">
        <title>Whole genome sequence of Jiella sp. CQZ9-1.</title>
        <authorList>
            <person name="Tuo L."/>
        </authorList>
    </citation>
    <scope>NUCLEOTIDE SEQUENCE</scope>
    <source>
        <strain evidence="3">CQZ9-1</strain>
    </source>
</reference>
<dbReference type="SUPFAM" id="SSF50494">
    <property type="entry name" value="Trypsin-like serine proteases"/>
    <property type="match status" value="1"/>
</dbReference>
<feature type="signal peptide" evidence="1">
    <location>
        <begin position="1"/>
        <end position="22"/>
    </location>
</feature>
<comment type="caution">
    <text evidence="3">The sequence shown here is derived from an EMBL/GenBank/DDBJ whole genome shotgun (WGS) entry which is preliminary data.</text>
</comment>
<evidence type="ECO:0000259" key="2">
    <source>
        <dbReference type="Pfam" id="PF01471"/>
    </source>
</evidence>
<keyword evidence="1" id="KW-0732">Signal</keyword>
<dbReference type="Pfam" id="PF01471">
    <property type="entry name" value="PG_binding_1"/>
    <property type="match status" value="1"/>
</dbReference>
<dbReference type="Gene3D" id="1.10.101.10">
    <property type="entry name" value="PGBD-like superfamily/PGBD"/>
    <property type="match status" value="1"/>
</dbReference>
<name>A0A939FWC7_9HYPH</name>
<feature type="domain" description="Peptidoglycan binding-like" evidence="2">
    <location>
        <begin position="55"/>
        <end position="104"/>
    </location>
</feature>
<evidence type="ECO:0000313" key="3">
    <source>
        <dbReference type="EMBL" id="MBO0662727.1"/>
    </source>
</evidence>
<dbReference type="Pfam" id="PF13365">
    <property type="entry name" value="Trypsin_2"/>
    <property type="match status" value="1"/>
</dbReference>
<dbReference type="GO" id="GO:0004252">
    <property type="term" value="F:serine-type endopeptidase activity"/>
    <property type="evidence" value="ECO:0007669"/>
    <property type="project" value="InterPro"/>
</dbReference>
<dbReference type="InterPro" id="IPR002477">
    <property type="entry name" value="Peptidoglycan-bd-like"/>
</dbReference>
<gene>
    <name evidence="3" type="ORF">J1C48_09065</name>
</gene>
<dbReference type="PRINTS" id="PR00834">
    <property type="entry name" value="PROTEASES2C"/>
</dbReference>
<dbReference type="EMBL" id="JAFMPP010000006">
    <property type="protein sequence ID" value="MBO0662727.1"/>
    <property type="molecule type" value="Genomic_DNA"/>
</dbReference>
<dbReference type="Proteomes" id="UP000664122">
    <property type="component" value="Unassembled WGS sequence"/>
</dbReference>
<dbReference type="PANTHER" id="PTHR43019">
    <property type="entry name" value="SERINE ENDOPROTEASE DEGS"/>
    <property type="match status" value="1"/>
</dbReference>
<dbReference type="PANTHER" id="PTHR43019:SF23">
    <property type="entry name" value="PROTEASE DO-LIKE 5, CHLOROPLASTIC"/>
    <property type="match status" value="1"/>
</dbReference>
<dbReference type="GO" id="GO:0006508">
    <property type="term" value="P:proteolysis"/>
    <property type="evidence" value="ECO:0007669"/>
    <property type="project" value="InterPro"/>
</dbReference>
<protein>
    <submittedName>
        <fullName evidence="3">Trypsin-like peptidase domain-containing protein</fullName>
    </submittedName>
</protein>
<dbReference type="RefSeq" id="WP_207257514.1">
    <property type="nucleotide sequence ID" value="NZ_JAFMPP010000006.1"/>
</dbReference>
<feature type="chain" id="PRO_5036814271" evidence="1">
    <location>
        <begin position="23"/>
        <end position="526"/>
    </location>
</feature>
<proteinExistence type="predicted"/>
<dbReference type="InterPro" id="IPR036365">
    <property type="entry name" value="PGBD-like_sf"/>
</dbReference>
<sequence>MHGRLGGLMAAVVLAVSPVAYARDFQAVPSAPITSIIDLSVAYNTETDLSFRRGLQIRLAWTGDYAGPFSGMIAAPTLRAIRDFQARNGMHADGVITEPMLQKLVAMSDDAQSGLQVTMVDDRATGERLAVPLGSVRDMGPTEVGNLWRSDDNGVEIESVRIADTGQTFDGLYAVLSDATNKRSVLGAQKAQDWFTVSGMEAGRHYFMRFSAQGADLRGFSVSYTDAYEDKLAPFVTVASNLFEPFVNEPSAPLVADARPNPFSSMLARRRNAADGEARYAMADKGRGGRASNLFELPSDSRGQTPVYDNMQAIAPQPGTPAFDMAGSGFVIAKGWLLTNAHVVRGCKKVEVGNKMMASDVTIDEAHDLALIHVAAELGKPLTISVGKPRLGEDVLALGFPLRSILADSLNVTRGNVSSLLGLMNDPRYLQISAPVQPGNSGGPLVDLAGRVVGVVTAKLDAVAVADATGDIPQSINFAIRPDTVSTFLRDHHIAFEAADPKAALESVPDATAKVKDAVYPVVCVD</sequence>